<protein>
    <submittedName>
        <fullName evidence="3">Chromosome segregation protein SMC</fullName>
    </submittedName>
</protein>
<proteinExistence type="predicted"/>
<organism evidence="3">
    <name type="scientific">Thermodesulforhabdus norvegica</name>
    <dbReference type="NCBI Taxonomy" id="39841"/>
    <lineage>
        <taxon>Bacteria</taxon>
        <taxon>Pseudomonadati</taxon>
        <taxon>Thermodesulfobacteriota</taxon>
        <taxon>Syntrophobacteria</taxon>
        <taxon>Syntrophobacterales</taxon>
        <taxon>Thermodesulforhabdaceae</taxon>
        <taxon>Thermodesulforhabdus</taxon>
    </lineage>
</organism>
<dbReference type="Pfam" id="PF13476">
    <property type="entry name" value="AAA_23"/>
    <property type="match status" value="1"/>
</dbReference>
<feature type="domain" description="Rad50/SbcC-type AAA" evidence="2">
    <location>
        <begin position="12"/>
        <end position="233"/>
    </location>
</feature>
<evidence type="ECO:0000313" key="3">
    <source>
        <dbReference type="EMBL" id="HDL90107.1"/>
    </source>
</evidence>
<dbReference type="EMBL" id="DQZW01000202">
    <property type="protein sequence ID" value="HDL90107.1"/>
    <property type="molecule type" value="Genomic_DNA"/>
</dbReference>
<sequence>MSIKITQFKAERFKRIECVELEPTEDGLTIIGGKNSQGKTSILSAIAWALGGDKYKPSNPANDEKPPELKIELSNGLIVERKGKNSSLKVTDPLGLTGGQKLLDKFIEKLAIDLPTFIESDDKKKAQAILKIIGVGEELEALDREEKEQVEERTIKGRVKAKAYGHLESLTFHDAVPEELDMKQLMSDAELYQDSLKKRDDKEKQLLENNEEIKEHEDAIATLRREMALTEQMLRDGTSREALASGLKEIREKIEGSQKIASMHAENNEYKKAKGIFNEYEREHEDLTVLIKHTREKRKSLMDNAEMPLADLEIEDGRLIYKGQPWDGMAGSDQLKVATAVVRKLNPDCGFVLLDKLEQMDSETLKEFGEWAASEGLQIIGTRVSTGEECSLIIEEGRNK</sequence>
<comment type="caution">
    <text evidence="3">The sequence shown here is derived from an EMBL/GenBank/DDBJ whole genome shotgun (WGS) entry which is preliminary data.</text>
</comment>
<gene>
    <name evidence="3" type="ORF">ENG14_04310</name>
</gene>
<accession>A0A7C1ALW6</accession>
<dbReference type="GO" id="GO:0006302">
    <property type="term" value="P:double-strand break repair"/>
    <property type="evidence" value="ECO:0007669"/>
    <property type="project" value="InterPro"/>
</dbReference>
<feature type="coiled-coil region" evidence="1">
    <location>
        <begin position="199"/>
        <end position="233"/>
    </location>
</feature>
<dbReference type="InterPro" id="IPR038729">
    <property type="entry name" value="Rad50/SbcC_AAA"/>
</dbReference>
<name>A0A7C1ALW6_9BACT</name>
<reference evidence="3" key="1">
    <citation type="journal article" date="2020" name="mSystems">
        <title>Genome- and Community-Level Interaction Insights into Carbon Utilization and Element Cycling Functions of Hydrothermarchaeota in Hydrothermal Sediment.</title>
        <authorList>
            <person name="Zhou Z."/>
            <person name="Liu Y."/>
            <person name="Xu W."/>
            <person name="Pan J."/>
            <person name="Luo Z.H."/>
            <person name="Li M."/>
        </authorList>
    </citation>
    <scope>NUCLEOTIDE SEQUENCE [LARGE SCALE GENOMIC DNA]</scope>
    <source>
        <strain evidence="3">HyVt-19</strain>
    </source>
</reference>
<feature type="coiled-coil region" evidence="1">
    <location>
        <begin position="263"/>
        <end position="297"/>
    </location>
</feature>
<evidence type="ECO:0000259" key="2">
    <source>
        <dbReference type="Pfam" id="PF13476"/>
    </source>
</evidence>
<dbReference type="AlphaFoldDB" id="A0A7C1ALW6"/>
<keyword evidence="1" id="KW-0175">Coiled coil</keyword>
<dbReference type="InterPro" id="IPR027417">
    <property type="entry name" value="P-loop_NTPase"/>
</dbReference>
<dbReference type="SUPFAM" id="SSF52540">
    <property type="entry name" value="P-loop containing nucleoside triphosphate hydrolases"/>
    <property type="match status" value="1"/>
</dbReference>
<dbReference type="Gene3D" id="3.40.50.300">
    <property type="entry name" value="P-loop containing nucleotide triphosphate hydrolases"/>
    <property type="match status" value="1"/>
</dbReference>
<evidence type="ECO:0000256" key="1">
    <source>
        <dbReference type="SAM" id="Coils"/>
    </source>
</evidence>
<dbReference type="Proteomes" id="UP000886355">
    <property type="component" value="Unassembled WGS sequence"/>
</dbReference>
<dbReference type="GO" id="GO:0016887">
    <property type="term" value="F:ATP hydrolysis activity"/>
    <property type="evidence" value="ECO:0007669"/>
    <property type="project" value="InterPro"/>
</dbReference>